<evidence type="ECO:0000313" key="1">
    <source>
        <dbReference type="EMBL" id="AWL09802.1"/>
    </source>
</evidence>
<protein>
    <submittedName>
        <fullName evidence="1">Uncharacterized protein</fullName>
    </submittedName>
</protein>
<dbReference type="OrthoDB" id="7596615at2"/>
<keyword evidence="2" id="KW-1185">Reference proteome</keyword>
<accession>A0A2S2DWX5</accession>
<dbReference type="AlphaFoldDB" id="A0A2S2DWX5"/>
<reference evidence="2" key="1">
    <citation type="submission" date="2018-05" db="EMBL/GenBank/DDBJ databases">
        <title>Pseudarcicella sp. HME7025 Genome sequencing and assembly.</title>
        <authorList>
            <person name="Kim H."/>
            <person name="Kang H."/>
            <person name="Joh K."/>
        </authorList>
    </citation>
    <scope>NUCLEOTIDE SEQUENCE [LARGE SCALE GENOMIC DNA]</scope>
    <source>
        <strain evidence="2">HME7025</strain>
    </source>
</reference>
<dbReference type="RefSeq" id="WP_109323460.1">
    <property type="nucleotide sequence ID" value="NZ_CP029346.1"/>
</dbReference>
<name>A0A2S2DWX5_9BACT</name>
<proteinExistence type="predicted"/>
<organism evidence="1 2">
    <name type="scientific">Aquirufa nivalisilvae</name>
    <dbReference type="NCBI Taxonomy" id="2516557"/>
    <lineage>
        <taxon>Bacteria</taxon>
        <taxon>Pseudomonadati</taxon>
        <taxon>Bacteroidota</taxon>
        <taxon>Cytophagia</taxon>
        <taxon>Cytophagales</taxon>
        <taxon>Flectobacillaceae</taxon>
        <taxon>Aquirufa</taxon>
    </lineage>
</organism>
<dbReference type="EMBL" id="CP029346">
    <property type="protein sequence ID" value="AWL09802.1"/>
    <property type="molecule type" value="Genomic_DNA"/>
</dbReference>
<dbReference type="KEGG" id="psez:HME7025_01953"/>
<gene>
    <name evidence="1" type="ORF">HME7025_01953</name>
</gene>
<sequence length="206" mass="24488">MDFEKNIFINCPIDQEFIDNLLKPILFIVIKNGFNPRLSLEISDSGQSRLLKITDINKNCKYSIHDISKVKSKAIHEFSRMNMPFELGIDYGIRYSGLETFVAKHFLILEAEKYEYMQALSDISGYDTKAHKNETKELFKCLYSWFSETLKINRQDPPKKIFDDFMQFNSWLFNEKLFQYKNEIIALDYIQNITIPEYIQEIKNQF</sequence>
<evidence type="ECO:0000313" key="2">
    <source>
        <dbReference type="Proteomes" id="UP000245468"/>
    </source>
</evidence>
<dbReference type="Proteomes" id="UP000245468">
    <property type="component" value="Chromosome"/>
</dbReference>